<name>A0A2I0AS57_9ASPA</name>
<dbReference type="EMBL" id="KZ451953">
    <property type="protein sequence ID" value="PKA58377.1"/>
    <property type="molecule type" value="Genomic_DNA"/>
</dbReference>
<protein>
    <submittedName>
        <fullName evidence="2">Uncharacterized protein</fullName>
    </submittedName>
</protein>
<evidence type="ECO:0000256" key="1">
    <source>
        <dbReference type="SAM" id="MobiDB-lite"/>
    </source>
</evidence>
<feature type="region of interest" description="Disordered" evidence="1">
    <location>
        <begin position="1"/>
        <end position="60"/>
    </location>
</feature>
<dbReference type="Proteomes" id="UP000236161">
    <property type="component" value="Unassembled WGS sequence"/>
</dbReference>
<dbReference type="OrthoDB" id="550780at2759"/>
<dbReference type="PANTHER" id="PTHR14523">
    <property type="entry name" value="UNCHARACTERIZED PROTEIN C17ORF53 HOMOLOG"/>
    <property type="match status" value="1"/>
</dbReference>
<sequence>MERWEDQIDVDDSDLQSLLHPFPFPSSSSLQAPSRSLQPCSQIPRSSQNVDHGSSVLPPYWQSQNASQLQDSNRNQGGEDLSKATAFGIQIPGPAGAVQAAMRRKSAAAVAQSPPALEAGGYCHVLDVNEEDEDFKLNPWLCALNFLENGPDSTTTSPISSIIAQQSATERIPQVLLLRRSFSIFISHLMLCCLPGSEVFCLGGWHCRILQIKRAWWFDSIA</sequence>
<accession>A0A2I0AS57</accession>
<evidence type="ECO:0000313" key="3">
    <source>
        <dbReference type="Proteomes" id="UP000236161"/>
    </source>
</evidence>
<reference evidence="2 3" key="1">
    <citation type="journal article" date="2017" name="Nature">
        <title>The Apostasia genome and the evolution of orchids.</title>
        <authorList>
            <person name="Zhang G.Q."/>
            <person name="Liu K.W."/>
            <person name="Li Z."/>
            <person name="Lohaus R."/>
            <person name="Hsiao Y.Y."/>
            <person name="Niu S.C."/>
            <person name="Wang J.Y."/>
            <person name="Lin Y.C."/>
            <person name="Xu Q."/>
            <person name="Chen L.J."/>
            <person name="Yoshida K."/>
            <person name="Fujiwara S."/>
            <person name="Wang Z.W."/>
            <person name="Zhang Y.Q."/>
            <person name="Mitsuda N."/>
            <person name="Wang M."/>
            <person name="Liu G.H."/>
            <person name="Pecoraro L."/>
            <person name="Huang H.X."/>
            <person name="Xiao X.J."/>
            <person name="Lin M."/>
            <person name="Wu X.Y."/>
            <person name="Wu W.L."/>
            <person name="Chen Y.Y."/>
            <person name="Chang S.B."/>
            <person name="Sakamoto S."/>
            <person name="Ohme-Takagi M."/>
            <person name="Yagi M."/>
            <person name="Zeng S.J."/>
            <person name="Shen C.Y."/>
            <person name="Yeh C.M."/>
            <person name="Luo Y.B."/>
            <person name="Tsai W.C."/>
            <person name="Van de Peer Y."/>
            <person name="Liu Z.J."/>
        </authorList>
    </citation>
    <scope>NUCLEOTIDE SEQUENCE [LARGE SCALE GENOMIC DNA]</scope>
    <source>
        <strain evidence="3">cv. Shenzhen</strain>
        <tissue evidence="2">Stem</tissue>
    </source>
</reference>
<proteinExistence type="predicted"/>
<feature type="compositionally biased region" description="Low complexity" evidence="1">
    <location>
        <begin position="15"/>
        <end position="39"/>
    </location>
</feature>
<keyword evidence="3" id="KW-1185">Reference proteome</keyword>
<dbReference type="GO" id="GO:0000725">
    <property type="term" value="P:recombinational repair"/>
    <property type="evidence" value="ECO:0007669"/>
    <property type="project" value="InterPro"/>
</dbReference>
<gene>
    <name evidence="2" type="ORF">AXF42_Ash013883</name>
</gene>
<organism evidence="2 3">
    <name type="scientific">Apostasia shenzhenica</name>
    <dbReference type="NCBI Taxonomy" id="1088818"/>
    <lineage>
        <taxon>Eukaryota</taxon>
        <taxon>Viridiplantae</taxon>
        <taxon>Streptophyta</taxon>
        <taxon>Embryophyta</taxon>
        <taxon>Tracheophyta</taxon>
        <taxon>Spermatophyta</taxon>
        <taxon>Magnoliopsida</taxon>
        <taxon>Liliopsida</taxon>
        <taxon>Asparagales</taxon>
        <taxon>Orchidaceae</taxon>
        <taxon>Apostasioideae</taxon>
        <taxon>Apostasia</taxon>
    </lineage>
</organism>
<dbReference type="STRING" id="1088818.A0A2I0AS57"/>
<dbReference type="AlphaFoldDB" id="A0A2I0AS57"/>
<evidence type="ECO:0000313" key="2">
    <source>
        <dbReference type="EMBL" id="PKA58377.1"/>
    </source>
</evidence>
<dbReference type="PANTHER" id="PTHR14523:SF1">
    <property type="entry name" value="HOMOLOGOUS RECOMBINATION OB-FOLD PROTEIN"/>
    <property type="match status" value="1"/>
</dbReference>
<dbReference type="InterPro" id="IPR028045">
    <property type="entry name" value="HROB"/>
</dbReference>
<feature type="compositionally biased region" description="Polar residues" evidence="1">
    <location>
        <begin position="40"/>
        <end position="52"/>
    </location>
</feature>